<dbReference type="Gene3D" id="3.10.580.10">
    <property type="entry name" value="CBS-domain"/>
    <property type="match status" value="1"/>
</dbReference>
<dbReference type="InterPro" id="IPR046342">
    <property type="entry name" value="CBS_dom_sf"/>
</dbReference>
<organism evidence="4 5">
    <name type="scientific">Novosphingobium album</name>
    <name type="common">ex Liu et al. 2023</name>
    <dbReference type="NCBI Taxonomy" id="3031130"/>
    <lineage>
        <taxon>Bacteria</taxon>
        <taxon>Pseudomonadati</taxon>
        <taxon>Pseudomonadota</taxon>
        <taxon>Alphaproteobacteria</taxon>
        <taxon>Sphingomonadales</taxon>
        <taxon>Sphingomonadaceae</taxon>
        <taxon>Novosphingobium</taxon>
    </lineage>
</organism>
<keyword evidence="5" id="KW-1185">Reference proteome</keyword>
<gene>
    <name evidence="4" type="ORF">PYV00_21520</name>
</gene>
<dbReference type="RefSeq" id="WP_275230405.1">
    <property type="nucleotide sequence ID" value="NZ_JARESE010000076.1"/>
</dbReference>
<dbReference type="Proteomes" id="UP001216253">
    <property type="component" value="Unassembled WGS sequence"/>
</dbReference>
<evidence type="ECO:0000313" key="5">
    <source>
        <dbReference type="Proteomes" id="UP001216253"/>
    </source>
</evidence>
<feature type="domain" description="CBS" evidence="3">
    <location>
        <begin position="7"/>
        <end position="64"/>
    </location>
</feature>
<keyword evidence="1 2" id="KW-0129">CBS domain</keyword>
<dbReference type="InterPro" id="IPR000644">
    <property type="entry name" value="CBS_dom"/>
</dbReference>
<dbReference type="InterPro" id="IPR051257">
    <property type="entry name" value="Diverse_CBS-Domain"/>
</dbReference>
<dbReference type="EMBL" id="JARESE010000076">
    <property type="protein sequence ID" value="MDE8654280.1"/>
    <property type="molecule type" value="Genomic_DNA"/>
</dbReference>
<protein>
    <submittedName>
        <fullName evidence="4">CBS domain-containing protein</fullName>
    </submittedName>
</protein>
<dbReference type="PANTHER" id="PTHR43080">
    <property type="entry name" value="CBS DOMAIN-CONTAINING PROTEIN CBSX3, MITOCHONDRIAL"/>
    <property type="match status" value="1"/>
</dbReference>
<dbReference type="SMART" id="SM00116">
    <property type="entry name" value="CBS"/>
    <property type="match status" value="2"/>
</dbReference>
<dbReference type="PROSITE" id="PS51371">
    <property type="entry name" value="CBS"/>
    <property type="match status" value="2"/>
</dbReference>
<evidence type="ECO:0000256" key="2">
    <source>
        <dbReference type="PROSITE-ProRule" id="PRU00703"/>
    </source>
</evidence>
<name>A0ABT5WWK0_9SPHN</name>
<dbReference type="CDD" id="cd04586">
    <property type="entry name" value="CBS_pair_BON_assoc"/>
    <property type="match status" value="1"/>
</dbReference>
<accession>A0ABT5WWK0</accession>
<proteinExistence type="predicted"/>
<evidence type="ECO:0000313" key="4">
    <source>
        <dbReference type="EMBL" id="MDE8654280.1"/>
    </source>
</evidence>
<evidence type="ECO:0000259" key="3">
    <source>
        <dbReference type="PROSITE" id="PS51371"/>
    </source>
</evidence>
<evidence type="ECO:0000256" key="1">
    <source>
        <dbReference type="ARBA" id="ARBA00023122"/>
    </source>
</evidence>
<dbReference type="SUPFAM" id="SSF54631">
    <property type="entry name" value="CBS-domain pair"/>
    <property type="match status" value="1"/>
</dbReference>
<comment type="caution">
    <text evidence="4">The sequence shown here is derived from an EMBL/GenBank/DDBJ whole genome shotgun (WGS) entry which is preliminary data.</text>
</comment>
<feature type="domain" description="CBS" evidence="3">
    <location>
        <begin position="87"/>
        <end position="139"/>
    </location>
</feature>
<dbReference type="PANTHER" id="PTHR43080:SF2">
    <property type="entry name" value="CBS DOMAIN-CONTAINING PROTEIN"/>
    <property type="match status" value="1"/>
</dbReference>
<dbReference type="Pfam" id="PF00571">
    <property type="entry name" value="CBS"/>
    <property type="match status" value="2"/>
</dbReference>
<sequence length="139" mass="14941">MKASDIMTLGAATVTPESSLAEAIRCMADHRISALPVVERDGELRGIISEGDFFRKARGSFRLEAICDADQEVRTKILGSARVADLMSTELVTVDGDDLLADTVGLMERHGVKRLPVISHGKLIGLISRADILRAVLGV</sequence>
<reference evidence="4 5" key="1">
    <citation type="submission" date="2023-03" db="EMBL/GenBank/DDBJ databases">
        <title>NovoSphingobium album sp. nov. isolated from polycyclic aromatic hydrocarbons- and heavy-metal polluted soil.</title>
        <authorList>
            <person name="Liu Z."/>
            <person name="Wang K."/>
        </authorList>
    </citation>
    <scope>NUCLEOTIDE SEQUENCE [LARGE SCALE GENOMIC DNA]</scope>
    <source>
        <strain evidence="4 5">H3SJ31-1</strain>
    </source>
</reference>